<keyword evidence="2 4" id="KW-0808">Transferase</keyword>
<dbReference type="Gene3D" id="3.40.50.2000">
    <property type="entry name" value="Glycogen Phosphorylase B"/>
    <property type="match status" value="2"/>
</dbReference>
<keyword evidence="1" id="KW-0328">Glycosyltransferase</keyword>
<accession>A8M955</accession>
<dbReference type="KEGG" id="cma:Cmaq_1449"/>
<evidence type="ECO:0000256" key="2">
    <source>
        <dbReference type="ARBA" id="ARBA00022679"/>
    </source>
</evidence>
<dbReference type="RefSeq" id="WP_012186493.1">
    <property type="nucleotide sequence ID" value="NC_009954.1"/>
</dbReference>
<dbReference type="EMBL" id="CP000852">
    <property type="protein sequence ID" value="ABW02274.1"/>
    <property type="molecule type" value="Genomic_DNA"/>
</dbReference>
<evidence type="ECO:0000313" key="4">
    <source>
        <dbReference type="EMBL" id="ABW02274.1"/>
    </source>
</evidence>
<sequence length="313" mass="34788">MDSVGKVTYITYSGIPHLGHVTWVSLLKLIAKTRVISYKEVLIKLPTNEIIIAEGLRPTLISMSLKPLNKCIVAIALSPSILNKKAHMLYSRADVIIAVSEMVRQLFNPEKIVVVHPRPPDLEHLIKLNVDDKKPWICYSGPLIPIKGIHIIPEVVKHITRSANNVKMIVMGAGDTMSLRRKSKELGVEDKIVIAGPLPRPKVINTLRHCSIYMQPSLFDAFSIAVAEAMALANVPIITKNVGSKDLVEKLDRSLIVSYDSEAIAQIILTILSPKNTQELGKNAREIVARELSLKNTARKLTEVLERCLKHAY</sequence>
<dbReference type="InterPro" id="IPR001296">
    <property type="entry name" value="Glyco_trans_1"/>
</dbReference>
<protein>
    <submittedName>
        <fullName evidence="4">Glycosyl transferase group 1</fullName>
    </submittedName>
</protein>
<dbReference type="Proteomes" id="UP000001137">
    <property type="component" value="Chromosome"/>
</dbReference>
<evidence type="ECO:0000256" key="1">
    <source>
        <dbReference type="ARBA" id="ARBA00022676"/>
    </source>
</evidence>
<evidence type="ECO:0000259" key="3">
    <source>
        <dbReference type="Pfam" id="PF00534"/>
    </source>
</evidence>
<name>A8M955_CALMQ</name>
<dbReference type="GO" id="GO:0016757">
    <property type="term" value="F:glycosyltransferase activity"/>
    <property type="evidence" value="ECO:0007669"/>
    <property type="project" value="UniProtKB-KW"/>
</dbReference>
<dbReference type="PANTHER" id="PTHR12526">
    <property type="entry name" value="GLYCOSYLTRANSFERASE"/>
    <property type="match status" value="1"/>
</dbReference>
<dbReference type="STRING" id="397948.Cmaq_1449"/>
<dbReference type="AlphaFoldDB" id="A8M955"/>
<proteinExistence type="predicted"/>
<keyword evidence="5" id="KW-1185">Reference proteome</keyword>
<dbReference type="CAZy" id="GT4">
    <property type="family name" value="Glycosyltransferase Family 4"/>
</dbReference>
<dbReference type="eggNOG" id="arCOG01403">
    <property type="taxonomic scope" value="Archaea"/>
</dbReference>
<dbReference type="HOGENOM" id="CLU_887397_0_0_2"/>
<dbReference type="PANTHER" id="PTHR12526:SF510">
    <property type="entry name" value="D-INOSITOL 3-PHOSPHATE GLYCOSYLTRANSFERASE"/>
    <property type="match status" value="1"/>
</dbReference>
<gene>
    <name evidence="4" type="ordered locus">Cmaq_1449</name>
</gene>
<dbReference type="GeneID" id="5708645"/>
<feature type="domain" description="Glycosyl transferase family 1" evidence="3">
    <location>
        <begin position="127"/>
        <end position="286"/>
    </location>
</feature>
<reference evidence="4 5" key="1">
    <citation type="submission" date="2007-10" db="EMBL/GenBank/DDBJ databases">
        <title>Complete sequence of Caldivirga maquilingensis IC-167.</title>
        <authorList>
            <consortium name="US DOE Joint Genome Institute"/>
            <person name="Copeland A."/>
            <person name="Lucas S."/>
            <person name="Lapidus A."/>
            <person name="Barry K."/>
            <person name="Glavina del Rio T."/>
            <person name="Dalin E."/>
            <person name="Tice H."/>
            <person name="Pitluck S."/>
            <person name="Saunders E."/>
            <person name="Brettin T."/>
            <person name="Bruce D."/>
            <person name="Detter J.C."/>
            <person name="Han C."/>
            <person name="Schmutz J."/>
            <person name="Larimer F."/>
            <person name="Land M."/>
            <person name="Hauser L."/>
            <person name="Kyrpides N."/>
            <person name="Ivanova N."/>
            <person name="Biddle J.F."/>
            <person name="Zhang Z."/>
            <person name="Fitz-Gibbon S.T."/>
            <person name="Lowe T.M."/>
            <person name="Saltikov C."/>
            <person name="House C.H."/>
            <person name="Richardson P."/>
        </authorList>
    </citation>
    <scope>NUCLEOTIDE SEQUENCE [LARGE SCALE GENOMIC DNA]</scope>
    <source>
        <strain evidence="5">ATCC 700844 / DSM 13496 / JCM 10307 / IC-167</strain>
    </source>
</reference>
<organism evidence="4 5">
    <name type="scientific">Caldivirga maquilingensis (strain ATCC 700844 / DSM 13496 / JCM 10307 / IC-167)</name>
    <dbReference type="NCBI Taxonomy" id="397948"/>
    <lineage>
        <taxon>Archaea</taxon>
        <taxon>Thermoproteota</taxon>
        <taxon>Thermoprotei</taxon>
        <taxon>Thermoproteales</taxon>
        <taxon>Thermoproteaceae</taxon>
        <taxon>Caldivirga</taxon>
    </lineage>
</organism>
<dbReference type="OrthoDB" id="132546at2157"/>
<evidence type="ECO:0000313" key="5">
    <source>
        <dbReference type="Proteomes" id="UP000001137"/>
    </source>
</evidence>
<dbReference type="SUPFAM" id="SSF53756">
    <property type="entry name" value="UDP-Glycosyltransferase/glycogen phosphorylase"/>
    <property type="match status" value="1"/>
</dbReference>
<dbReference type="Pfam" id="PF00534">
    <property type="entry name" value="Glycos_transf_1"/>
    <property type="match status" value="1"/>
</dbReference>
<dbReference type="CDD" id="cd03801">
    <property type="entry name" value="GT4_PimA-like"/>
    <property type="match status" value="1"/>
</dbReference>